<name>A0A917K9S7_9BACL</name>
<proteinExistence type="predicted"/>
<comment type="caution">
    <text evidence="1">The sequence shown here is derived from an EMBL/GenBank/DDBJ whole genome shotgun (WGS) entry which is preliminary data.</text>
</comment>
<dbReference type="RefSeq" id="WP_188881578.1">
    <property type="nucleotide sequence ID" value="NZ_BMOY01000012.1"/>
</dbReference>
<reference evidence="1" key="1">
    <citation type="journal article" date="2014" name="Int. J. Syst. Evol. Microbiol.">
        <title>Complete genome sequence of Corynebacterium casei LMG S-19264T (=DSM 44701T), isolated from a smear-ripened cheese.</title>
        <authorList>
            <consortium name="US DOE Joint Genome Institute (JGI-PGF)"/>
            <person name="Walter F."/>
            <person name="Albersmeier A."/>
            <person name="Kalinowski J."/>
            <person name="Ruckert C."/>
        </authorList>
    </citation>
    <scope>NUCLEOTIDE SEQUENCE</scope>
    <source>
        <strain evidence="1">JCM 18487</strain>
    </source>
</reference>
<dbReference type="Proteomes" id="UP000637695">
    <property type="component" value="Unassembled WGS sequence"/>
</dbReference>
<reference evidence="1" key="2">
    <citation type="submission" date="2020-09" db="EMBL/GenBank/DDBJ databases">
        <authorList>
            <person name="Sun Q."/>
            <person name="Ohkuma M."/>
        </authorList>
    </citation>
    <scope>NUCLEOTIDE SEQUENCE</scope>
    <source>
        <strain evidence="1">JCM 18487</strain>
    </source>
</reference>
<dbReference type="AlphaFoldDB" id="A0A917K9S7"/>
<evidence type="ECO:0000313" key="1">
    <source>
        <dbReference type="EMBL" id="GGJ03031.1"/>
    </source>
</evidence>
<sequence length="307" mass="36287">MAKGTEKRYATPEVEAWKHRVKLFGLIEELEAEDETFRPLRDLRDMVLPHAKEVLKGIATYDDINEWWMYFYEVFVNSDLIINLTPCSQALLQWEKKWNFPLWARGQVLSTLAHWSTYPDIVGRNPLRWDGFVVPLMSEEDMLYATDLLDFGFLVDKGDSDDNEGEDVDAIYYAAQIRRETFFKLLADLKYNDDSELDWYPLFESRKHVKQRIMSLLEKAVDIYLDKIESQCESLGLKPETKKYQKGERHYRWFARYVFHGWTYEKIADEENVPDSDTIRKAVTDLGKLMNTPVERNTHFESHSKKA</sequence>
<dbReference type="EMBL" id="BMOY01000012">
    <property type="protein sequence ID" value="GGJ03031.1"/>
    <property type="molecule type" value="Genomic_DNA"/>
</dbReference>
<organism evidence="1 2">
    <name type="scientific">Alicyclobacillus cellulosilyticus</name>
    <dbReference type="NCBI Taxonomy" id="1003997"/>
    <lineage>
        <taxon>Bacteria</taxon>
        <taxon>Bacillati</taxon>
        <taxon>Bacillota</taxon>
        <taxon>Bacilli</taxon>
        <taxon>Bacillales</taxon>
        <taxon>Alicyclobacillaceae</taxon>
        <taxon>Alicyclobacillus</taxon>
    </lineage>
</organism>
<evidence type="ECO:0000313" key="2">
    <source>
        <dbReference type="Proteomes" id="UP000637695"/>
    </source>
</evidence>
<accession>A0A917K9S7</accession>
<keyword evidence="2" id="KW-1185">Reference proteome</keyword>
<gene>
    <name evidence="1" type="ORF">GCM10010885_10390</name>
</gene>
<protein>
    <submittedName>
        <fullName evidence="1">Uncharacterized protein</fullName>
    </submittedName>
</protein>